<gene>
    <name evidence="1" type="ORF">TorRG33x02_106870</name>
</gene>
<name>A0A2P5F6L2_TREOI</name>
<evidence type="ECO:0000313" key="2">
    <source>
        <dbReference type="Proteomes" id="UP000237000"/>
    </source>
</evidence>
<keyword evidence="2" id="KW-1185">Reference proteome</keyword>
<dbReference type="Proteomes" id="UP000237000">
    <property type="component" value="Unassembled WGS sequence"/>
</dbReference>
<organism evidence="1 2">
    <name type="scientific">Trema orientale</name>
    <name type="common">Charcoal tree</name>
    <name type="synonym">Celtis orientalis</name>
    <dbReference type="NCBI Taxonomy" id="63057"/>
    <lineage>
        <taxon>Eukaryota</taxon>
        <taxon>Viridiplantae</taxon>
        <taxon>Streptophyta</taxon>
        <taxon>Embryophyta</taxon>
        <taxon>Tracheophyta</taxon>
        <taxon>Spermatophyta</taxon>
        <taxon>Magnoliopsida</taxon>
        <taxon>eudicotyledons</taxon>
        <taxon>Gunneridae</taxon>
        <taxon>Pentapetalae</taxon>
        <taxon>rosids</taxon>
        <taxon>fabids</taxon>
        <taxon>Rosales</taxon>
        <taxon>Cannabaceae</taxon>
        <taxon>Trema</taxon>
    </lineage>
</organism>
<protein>
    <submittedName>
        <fullName evidence="1">Uncharacterized protein</fullName>
    </submittedName>
</protein>
<dbReference type="EMBL" id="JXTC01000058">
    <property type="protein sequence ID" value="PON93409.1"/>
    <property type="molecule type" value="Genomic_DNA"/>
</dbReference>
<accession>A0A2P5F6L2</accession>
<dbReference type="InParanoid" id="A0A2P5F6L2"/>
<reference evidence="2" key="1">
    <citation type="submission" date="2016-06" db="EMBL/GenBank/DDBJ databases">
        <title>Parallel loss of symbiosis genes in relatives of nitrogen-fixing non-legume Parasponia.</title>
        <authorList>
            <person name="Van Velzen R."/>
            <person name="Holmer R."/>
            <person name="Bu F."/>
            <person name="Rutten L."/>
            <person name="Van Zeijl A."/>
            <person name="Liu W."/>
            <person name="Santuari L."/>
            <person name="Cao Q."/>
            <person name="Sharma T."/>
            <person name="Shen D."/>
            <person name="Roswanjaya Y."/>
            <person name="Wardhani T."/>
            <person name="Kalhor M.S."/>
            <person name="Jansen J."/>
            <person name="Van den Hoogen J."/>
            <person name="Gungor B."/>
            <person name="Hartog M."/>
            <person name="Hontelez J."/>
            <person name="Verver J."/>
            <person name="Yang W.-C."/>
            <person name="Schijlen E."/>
            <person name="Repin R."/>
            <person name="Schilthuizen M."/>
            <person name="Schranz E."/>
            <person name="Heidstra R."/>
            <person name="Miyata K."/>
            <person name="Fedorova E."/>
            <person name="Kohlen W."/>
            <person name="Bisseling T."/>
            <person name="Smit S."/>
            <person name="Geurts R."/>
        </authorList>
    </citation>
    <scope>NUCLEOTIDE SEQUENCE [LARGE SCALE GENOMIC DNA]</scope>
    <source>
        <strain evidence="2">cv. RG33-2</strain>
    </source>
</reference>
<evidence type="ECO:0000313" key="1">
    <source>
        <dbReference type="EMBL" id="PON93409.1"/>
    </source>
</evidence>
<proteinExistence type="predicted"/>
<comment type="caution">
    <text evidence="1">The sequence shown here is derived from an EMBL/GenBank/DDBJ whole genome shotgun (WGS) entry which is preliminary data.</text>
</comment>
<sequence length="61" mass="7194">MDDEEEDEVYEAIYSYHTLWSWAFIWARVVLVLVEIVNDVNCESTSTAKFNYSNFKPNVVI</sequence>
<dbReference type="AlphaFoldDB" id="A0A2P5F6L2"/>